<dbReference type="InterPro" id="IPR051807">
    <property type="entry name" value="Sec-metab_biosynth-assoc"/>
</dbReference>
<dbReference type="InterPro" id="IPR011008">
    <property type="entry name" value="Dimeric_a/b-barrel"/>
</dbReference>
<dbReference type="InterPro" id="IPR005545">
    <property type="entry name" value="YCII"/>
</dbReference>
<evidence type="ECO:0000259" key="1">
    <source>
        <dbReference type="Pfam" id="PF03795"/>
    </source>
</evidence>
<feature type="domain" description="YCII-related" evidence="1">
    <location>
        <begin position="16"/>
        <end position="99"/>
    </location>
</feature>
<proteinExistence type="predicted"/>
<comment type="caution">
    <text evidence="2">The sequence shown here is derived from an EMBL/GenBank/DDBJ whole genome shotgun (WGS) entry which is preliminary data.</text>
</comment>
<evidence type="ECO:0000313" key="3">
    <source>
        <dbReference type="Proteomes" id="UP000703269"/>
    </source>
</evidence>
<dbReference type="OrthoDB" id="5519740at2759"/>
<dbReference type="PANTHER" id="PTHR33606:SF3">
    <property type="entry name" value="PROTEIN YCII"/>
    <property type="match status" value="1"/>
</dbReference>
<name>A0A9P3GKR1_9APHY</name>
<evidence type="ECO:0000313" key="2">
    <source>
        <dbReference type="EMBL" id="GJE97297.1"/>
    </source>
</evidence>
<reference evidence="2 3" key="1">
    <citation type="submission" date="2021-08" db="EMBL/GenBank/DDBJ databases">
        <title>Draft Genome Sequence of Phanerochaete sordida strain YK-624.</title>
        <authorList>
            <person name="Mori T."/>
            <person name="Dohra H."/>
            <person name="Suzuki T."/>
            <person name="Kawagishi H."/>
            <person name="Hirai H."/>
        </authorList>
    </citation>
    <scope>NUCLEOTIDE SEQUENCE [LARGE SCALE GENOMIC DNA]</scope>
    <source>
        <strain evidence="2 3">YK-624</strain>
    </source>
</reference>
<organism evidence="2 3">
    <name type="scientific">Phanerochaete sordida</name>
    <dbReference type="NCBI Taxonomy" id="48140"/>
    <lineage>
        <taxon>Eukaryota</taxon>
        <taxon>Fungi</taxon>
        <taxon>Dikarya</taxon>
        <taxon>Basidiomycota</taxon>
        <taxon>Agaricomycotina</taxon>
        <taxon>Agaricomycetes</taxon>
        <taxon>Polyporales</taxon>
        <taxon>Phanerochaetaceae</taxon>
        <taxon>Phanerochaete</taxon>
    </lineage>
</organism>
<sequence>MSTATKHTFAVYAPDYTDPEAFSRRMAVRATHLVRVKSMKEEGLLRIGGVLADPETYQSAEKKLVGSMLIFEAESLEAVRKIIEEDIYWSSNVWDKEKVVILPWIPAFPLPPLAPQ</sequence>
<accession>A0A9P3GKR1</accession>
<protein>
    <submittedName>
        <fullName evidence="2">YCII domain-containing protein</fullName>
    </submittedName>
</protein>
<dbReference type="Proteomes" id="UP000703269">
    <property type="component" value="Unassembled WGS sequence"/>
</dbReference>
<keyword evidence="3" id="KW-1185">Reference proteome</keyword>
<dbReference type="EMBL" id="BPQB01000070">
    <property type="protein sequence ID" value="GJE97297.1"/>
    <property type="molecule type" value="Genomic_DNA"/>
</dbReference>
<dbReference type="Pfam" id="PF03795">
    <property type="entry name" value="YCII"/>
    <property type="match status" value="1"/>
</dbReference>
<dbReference type="Gene3D" id="3.30.70.1060">
    <property type="entry name" value="Dimeric alpha+beta barrel"/>
    <property type="match status" value="1"/>
</dbReference>
<dbReference type="AlphaFoldDB" id="A0A9P3GKR1"/>
<gene>
    <name evidence="2" type="ORF">PsYK624_135130</name>
</gene>
<dbReference type="PANTHER" id="PTHR33606">
    <property type="entry name" value="PROTEIN YCII"/>
    <property type="match status" value="1"/>
</dbReference>
<dbReference type="SUPFAM" id="SSF54909">
    <property type="entry name" value="Dimeric alpha+beta barrel"/>
    <property type="match status" value="1"/>
</dbReference>